<dbReference type="AlphaFoldDB" id="A0AAU9JM77"/>
<protein>
    <submittedName>
        <fullName evidence="1">Uncharacterized protein</fullName>
    </submittedName>
</protein>
<comment type="caution">
    <text evidence="1">The sequence shown here is derived from an EMBL/GenBank/DDBJ whole genome shotgun (WGS) entry which is preliminary data.</text>
</comment>
<name>A0AAU9JM77_9CILI</name>
<sequence length="258" mass="29147">MKDKLNCCTQLKGFLAKIFFCAKSDNSDTQAVREVQSMSILNGISFNLSSQPLSNENDNENKDKENALDLSQISIEDISEKIQETDRRHRHELFVKTSFELSDAELSADFFKEKGSMISFDASSIQSCTDKESFGTDFQISSRVRTPAIEAVAPELREVSPPSIPPEPLAQNYVRSDTPEIVKSLRKMPKLPPLTPEHFAKTKRKFKSAFKFKNEIQRRDGSQTNRVVISKRISDMLGGEYQPISDGMERKSDVPILC</sequence>
<evidence type="ECO:0000313" key="1">
    <source>
        <dbReference type="EMBL" id="CAG9322861.1"/>
    </source>
</evidence>
<gene>
    <name evidence="1" type="ORF">BSTOLATCC_MIC31975</name>
</gene>
<evidence type="ECO:0000313" key="2">
    <source>
        <dbReference type="Proteomes" id="UP001162131"/>
    </source>
</evidence>
<reference evidence="1" key="1">
    <citation type="submission" date="2021-09" db="EMBL/GenBank/DDBJ databases">
        <authorList>
            <consortium name="AG Swart"/>
            <person name="Singh M."/>
            <person name="Singh A."/>
            <person name="Seah K."/>
            <person name="Emmerich C."/>
        </authorList>
    </citation>
    <scope>NUCLEOTIDE SEQUENCE</scope>
    <source>
        <strain evidence="1">ATCC30299</strain>
    </source>
</reference>
<dbReference type="EMBL" id="CAJZBQ010000032">
    <property type="protein sequence ID" value="CAG9322861.1"/>
    <property type="molecule type" value="Genomic_DNA"/>
</dbReference>
<dbReference type="Proteomes" id="UP001162131">
    <property type="component" value="Unassembled WGS sequence"/>
</dbReference>
<keyword evidence="2" id="KW-1185">Reference proteome</keyword>
<accession>A0AAU9JM77</accession>
<organism evidence="1 2">
    <name type="scientific">Blepharisma stoltei</name>
    <dbReference type="NCBI Taxonomy" id="1481888"/>
    <lineage>
        <taxon>Eukaryota</taxon>
        <taxon>Sar</taxon>
        <taxon>Alveolata</taxon>
        <taxon>Ciliophora</taxon>
        <taxon>Postciliodesmatophora</taxon>
        <taxon>Heterotrichea</taxon>
        <taxon>Heterotrichida</taxon>
        <taxon>Blepharismidae</taxon>
        <taxon>Blepharisma</taxon>
    </lineage>
</organism>
<proteinExistence type="predicted"/>